<protein>
    <recommendedName>
        <fullName evidence="9">Serine/threonine protein kinase</fullName>
    </recommendedName>
</protein>
<dbReference type="InterPro" id="IPR002035">
    <property type="entry name" value="VWF_A"/>
</dbReference>
<name>A0A2W1LRW6_9BACL</name>
<organism evidence="7 8">
    <name type="scientific">Paenibacillus sambharensis</name>
    <dbReference type="NCBI Taxonomy" id="1803190"/>
    <lineage>
        <taxon>Bacteria</taxon>
        <taxon>Bacillati</taxon>
        <taxon>Bacillota</taxon>
        <taxon>Bacilli</taxon>
        <taxon>Bacillales</taxon>
        <taxon>Paenibacillaceae</taxon>
        <taxon>Paenibacillus</taxon>
    </lineage>
</organism>
<keyword evidence="3" id="KW-0418">Kinase</keyword>
<dbReference type="SUPFAM" id="SSF53300">
    <property type="entry name" value="vWA-like"/>
    <property type="match status" value="1"/>
</dbReference>
<dbReference type="AlphaFoldDB" id="A0A2W1LRW6"/>
<dbReference type="PANTHER" id="PTHR43289:SF34">
    <property type="entry name" value="SERINE_THREONINE-PROTEIN KINASE YBDM-RELATED"/>
    <property type="match status" value="1"/>
</dbReference>
<dbReference type="InterPro" id="IPR011009">
    <property type="entry name" value="Kinase-like_dom_sf"/>
</dbReference>
<dbReference type="SMART" id="SM00220">
    <property type="entry name" value="S_TKc"/>
    <property type="match status" value="1"/>
</dbReference>
<dbReference type="GO" id="GO:0005524">
    <property type="term" value="F:ATP binding"/>
    <property type="evidence" value="ECO:0007669"/>
    <property type="project" value="UniProtKB-KW"/>
</dbReference>
<evidence type="ECO:0000256" key="4">
    <source>
        <dbReference type="ARBA" id="ARBA00022840"/>
    </source>
</evidence>
<comment type="caution">
    <text evidence="7">The sequence shown here is derived from an EMBL/GenBank/DDBJ whole genome shotgun (WGS) entry which is preliminary data.</text>
</comment>
<accession>A0A2W1LRW6</accession>
<keyword evidence="2" id="KW-0547">Nucleotide-binding</keyword>
<dbReference type="Pfam" id="PF00069">
    <property type="entry name" value="Pkinase"/>
    <property type="match status" value="1"/>
</dbReference>
<proteinExistence type="predicted"/>
<dbReference type="Proteomes" id="UP000249522">
    <property type="component" value="Unassembled WGS sequence"/>
</dbReference>
<dbReference type="OrthoDB" id="136317at2"/>
<dbReference type="SMART" id="SM00327">
    <property type="entry name" value="VWA"/>
    <property type="match status" value="1"/>
</dbReference>
<dbReference type="SUPFAM" id="SSF56112">
    <property type="entry name" value="Protein kinase-like (PK-like)"/>
    <property type="match status" value="1"/>
</dbReference>
<keyword evidence="8" id="KW-1185">Reference proteome</keyword>
<evidence type="ECO:0000256" key="3">
    <source>
        <dbReference type="ARBA" id="ARBA00022777"/>
    </source>
</evidence>
<dbReference type="PROSITE" id="PS50011">
    <property type="entry name" value="PROTEIN_KINASE_DOM"/>
    <property type="match status" value="1"/>
</dbReference>
<dbReference type="Gene3D" id="3.40.50.410">
    <property type="entry name" value="von Willebrand factor, type A domain"/>
    <property type="match status" value="1"/>
</dbReference>
<evidence type="ECO:0000313" key="7">
    <source>
        <dbReference type="EMBL" id="PZD94571.1"/>
    </source>
</evidence>
<dbReference type="Gene3D" id="1.10.510.10">
    <property type="entry name" value="Transferase(Phosphotransferase) domain 1"/>
    <property type="match status" value="1"/>
</dbReference>
<dbReference type="GO" id="GO:0004674">
    <property type="term" value="F:protein serine/threonine kinase activity"/>
    <property type="evidence" value="ECO:0007669"/>
    <property type="project" value="TreeGrafter"/>
</dbReference>
<evidence type="ECO:0008006" key="9">
    <source>
        <dbReference type="Google" id="ProtNLM"/>
    </source>
</evidence>
<dbReference type="EMBL" id="QKRB01000051">
    <property type="protein sequence ID" value="PZD94571.1"/>
    <property type="molecule type" value="Genomic_DNA"/>
</dbReference>
<evidence type="ECO:0000259" key="6">
    <source>
        <dbReference type="PROSITE" id="PS50234"/>
    </source>
</evidence>
<evidence type="ECO:0000256" key="2">
    <source>
        <dbReference type="ARBA" id="ARBA00022741"/>
    </source>
</evidence>
<dbReference type="CDD" id="cd00198">
    <property type="entry name" value="vWFA"/>
    <property type="match status" value="1"/>
</dbReference>
<keyword evidence="1" id="KW-0808">Transferase</keyword>
<evidence type="ECO:0000259" key="5">
    <source>
        <dbReference type="PROSITE" id="PS50011"/>
    </source>
</evidence>
<dbReference type="InterPro" id="IPR000719">
    <property type="entry name" value="Prot_kinase_dom"/>
</dbReference>
<keyword evidence="4" id="KW-0067">ATP-binding</keyword>
<reference evidence="7 8" key="1">
    <citation type="submission" date="2018-06" db="EMBL/GenBank/DDBJ databases">
        <title>Paenibacillus imtechensis sp. nov.</title>
        <authorList>
            <person name="Pinnaka A.K."/>
            <person name="Singh H."/>
            <person name="Kaur M."/>
        </authorList>
    </citation>
    <scope>NUCLEOTIDE SEQUENCE [LARGE SCALE GENOMIC DNA]</scope>
    <source>
        <strain evidence="7 8">SMB1</strain>
    </source>
</reference>
<evidence type="ECO:0000256" key="1">
    <source>
        <dbReference type="ARBA" id="ARBA00022679"/>
    </source>
</evidence>
<feature type="domain" description="Protein kinase" evidence="5">
    <location>
        <begin position="12"/>
        <end position="266"/>
    </location>
</feature>
<dbReference type="PANTHER" id="PTHR43289">
    <property type="entry name" value="MITOGEN-ACTIVATED PROTEIN KINASE KINASE KINASE 20-RELATED"/>
    <property type="match status" value="1"/>
</dbReference>
<dbReference type="PROSITE" id="PS50234">
    <property type="entry name" value="VWFA"/>
    <property type="match status" value="1"/>
</dbReference>
<feature type="domain" description="VWFA" evidence="6">
    <location>
        <begin position="310"/>
        <end position="510"/>
    </location>
</feature>
<dbReference type="InterPro" id="IPR036465">
    <property type="entry name" value="vWFA_dom_sf"/>
</dbReference>
<dbReference type="CDD" id="cd14014">
    <property type="entry name" value="STKc_PknB_like"/>
    <property type="match status" value="1"/>
</dbReference>
<dbReference type="Gene3D" id="3.30.200.20">
    <property type="entry name" value="Phosphorylase Kinase, domain 1"/>
    <property type="match status" value="1"/>
</dbReference>
<evidence type="ECO:0000313" key="8">
    <source>
        <dbReference type="Proteomes" id="UP000249522"/>
    </source>
</evidence>
<sequence>MLKNGHLLGGRYVVEATIARGGMGAVYLVRDRRLGDKAWAAKEVAHYEADEQNFIEEARILTELSHPYIPKVVDYFEPDARGNCYLIMEHVQGRNLHEMLGSSDTLLTLAKAVHYMVELCDVLAYLHERKRPVIFRDLKPSNVMVDEHGHIKLIDFGIARSFKKGQMTDTVALGTVAFASPEQLENKQTDGRSDLYSLGATFYYVLTGGRHYYQSEASFSLLPEGLPGELKELLAKLLAHQPEDRYKSARDVKAALQAITVPDSFVLAKPDESPVPRTIQQADPTVALNPYIARRERQYTVLATQSTPALIIYLIDISGSMGMEMEGERRIDVVRTALLTAIKQMVFRSTKGSRIAGRYRLAILAYSDEVYDMLGGVKSIDEVARTGALPELVPLKFTDTAKAFARAEQILLEELPGMDKCPAPLICHMTDGAHTGEDPEPIARRIMEMAVPDGNVLIENIFITDTVADETLKDAKRWKGYMPNTPLQDEFLRKLRNMSSILPESYRDMVLESSYSLERGTVMLLPGTSTELVGLGLQMSAATPIR</sequence>
<gene>
    <name evidence="7" type="ORF">DNH61_16520</name>
</gene>